<dbReference type="AlphaFoldDB" id="A0A5J5CCY3"/>
<sequence length="115" mass="12567">MSVEPKASQPPRPHREDAGAYVCLTHGKTIVTCNLPLTVTYVSSVTDLQPGGNLILSCVPSLLRHWELQVLLPAPQPQLGEQPRRKQQGGSATVTLPPFVPRSPHRQESVPHNQP</sequence>
<gene>
    <name evidence="2" type="ORF">FQN60_016808</name>
</gene>
<evidence type="ECO:0000313" key="2">
    <source>
        <dbReference type="EMBL" id="KAA8579378.1"/>
    </source>
</evidence>
<name>A0A5J5CCY3_9PERO</name>
<keyword evidence="3" id="KW-1185">Reference proteome</keyword>
<protein>
    <submittedName>
        <fullName evidence="2">Uncharacterized protein</fullName>
    </submittedName>
</protein>
<feature type="region of interest" description="Disordered" evidence="1">
    <location>
        <begin position="76"/>
        <end position="115"/>
    </location>
</feature>
<accession>A0A5J5CCY3</accession>
<dbReference type="Proteomes" id="UP000327493">
    <property type="component" value="Unassembled WGS sequence"/>
</dbReference>
<evidence type="ECO:0000256" key="1">
    <source>
        <dbReference type="SAM" id="MobiDB-lite"/>
    </source>
</evidence>
<dbReference type="EMBL" id="VOFY01000028">
    <property type="protein sequence ID" value="KAA8579378.1"/>
    <property type="molecule type" value="Genomic_DNA"/>
</dbReference>
<comment type="caution">
    <text evidence="2">The sequence shown here is derived from an EMBL/GenBank/DDBJ whole genome shotgun (WGS) entry which is preliminary data.</text>
</comment>
<proteinExistence type="predicted"/>
<evidence type="ECO:0000313" key="3">
    <source>
        <dbReference type="Proteomes" id="UP000327493"/>
    </source>
</evidence>
<organism evidence="2 3">
    <name type="scientific">Etheostoma spectabile</name>
    <name type="common">orangethroat darter</name>
    <dbReference type="NCBI Taxonomy" id="54343"/>
    <lineage>
        <taxon>Eukaryota</taxon>
        <taxon>Metazoa</taxon>
        <taxon>Chordata</taxon>
        <taxon>Craniata</taxon>
        <taxon>Vertebrata</taxon>
        <taxon>Euteleostomi</taxon>
        <taxon>Actinopterygii</taxon>
        <taxon>Neopterygii</taxon>
        <taxon>Teleostei</taxon>
        <taxon>Neoteleostei</taxon>
        <taxon>Acanthomorphata</taxon>
        <taxon>Eupercaria</taxon>
        <taxon>Perciformes</taxon>
        <taxon>Percoidei</taxon>
        <taxon>Percidae</taxon>
        <taxon>Etheostomatinae</taxon>
        <taxon>Etheostoma</taxon>
    </lineage>
</organism>
<reference evidence="2 3" key="1">
    <citation type="submission" date="2019-08" db="EMBL/GenBank/DDBJ databases">
        <title>A chromosome-level genome assembly, high-density linkage maps, and genome scans reveal the genomic architecture of hybrid incompatibilities underlying speciation via character displacement in darters (Percidae: Etheostominae).</title>
        <authorList>
            <person name="Moran R.L."/>
            <person name="Catchen J.M."/>
            <person name="Fuller R.C."/>
        </authorList>
    </citation>
    <scope>NUCLEOTIDE SEQUENCE [LARGE SCALE GENOMIC DNA]</scope>
    <source>
        <strain evidence="2">EspeVRDwgs_2016</strain>
        <tissue evidence="2">Muscle</tissue>
    </source>
</reference>